<comment type="similarity">
    <text evidence="2">Belongs to the peptidase C19 family.</text>
</comment>
<evidence type="ECO:0000256" key="2">
    <source>
        <dbReference type="ARBA" id="ARBA00009085"/>
    </source>
</evidence>
<name>A0ABD2QP81_9PLAT</name>
<evidence type="ECO:0000313" key="9">
    <source>
        <dbReference type="EMBL" id="KAL3321223.1"/>
    </source>
</evidence>
<dbReference type="InterPro" id="IPR038765">
    <property type="entry name" value="Papain-like_cys_pep_sf"/>
</dbReference>
<dbReference type="Proteomes" id="UP001626550">
    <property type="component" value="Unassembled WGS sequence"/>
</dbReference>
<evidence type="ECO:0000256" key="7">
    <source>
        <dbReference type="ARBA" id="ARBA00022807"/>
    </source>
</evidence>
<dbReference type="InterPro" id="IPR050164">
    <property type="entry name" value="Peptidase_C19"/>
</dbReference>
<dbReference type="GO" id="GO:0004843">
    <property type="term" value="F:cysteine-type deubiquitinase activity"/>
    <property type="evidence" value="ECO:0007669"/>
    <property type="project" value="UniProtKB-EC"/>
</dbReference>
<dbReference type="PROSITE" id="PS00973">
    <property type="entry name" value="USP_2"/>
    <property type="match status" value="1"/>
</dbReference>
<gene>
    <name evidence="9" type="primary">USP30</name>
    <name evidence="9" type="ORF">Ciccas_000101</name>
</gene>
<dbReference type="InterPro" id="IPR001394">
    <property type="entry name" value="Peptidase_C19_UCH"/>
</dbReference>
<evidence type="ECO:0000256" key="3">
    <source>
        <dbReference type="ARBA" id="ARBA00012759"/>
    </source>
</evidence>
<dbReference type="PANTHER" id="PTHR24006:SF888">
    <property type="entry name" value="UBIQUITIN CARBOXYL-TERMINAL HYDROLASE 30"/>
    <property type="match status" value="1"/>
</dbReference>
<dbReference type="EMBL" id="JBJKFK010000005">
    <property type="protein sequence ID" value="KAL3321223.1"/>
    <property type="molecule type" value="Genomic_DNA"/>
</dbReference>
<evidence type="ECO:0000256" key="5">
    <source>
        <dbReference type="ARBA" id="ARBA00022786"/>
    </source>
</evidence>
<dbReference type="GO" id="GO:0006508">
    <property type="term" value="P:proteolysis"/>
    <property type="evidence" value="ECO:0007669"/>
    <property type="project" value="UniProtKB-KW"/>
</dbReference>
<reference evidence="9 10" key="1">
    <citation type="submission" date="2024-11" db="EMBL/GenBank/DDBJ databases">
        <title>Adaptive evolution of stress response genes in parasites aligns with host niche diversity.</title>
        <authorList>
            <person name="Hahn C."/>
            <person name="Resl P."/>
        </authorList>
    </citation>
    <scope>NUCLEOTIDE SEQUENCE [LARGE SCALE GENOMIC DNA]</scope>
    <source>
        <strain evidence="9">EGGRZ-B1_66</strain>
        <tissue evidence="9">Body</tissue>
    </source>
</reference>
<comment type="catalytic activity">
    <reaction evidence="1">
        <text>Thiol-dependent hydrolysis of ester, thioester, amide, peptide and isopeptide bonds formed by the C-terminal Gly of ubiquitin (a 76-residue protein attached to proteins as an intracellular targeting signal).</text>
        <dbReference type="EC" id="3.4.19.12"/>
    </reaction>
</comment>
<dbReference type="PANTHER" id="PTHR24006">
    <property type="entry name" value="UBIQUITIN CARBOXYL-TERMINAL HYDROLASE"/>
    <property type="match status" value="1"/>
</dbReference>
<evidence type="ECO:0000256" key="6">
    <source>
        <dbReference type="ARBA" id="ARBA00022801"/>
    </source>
</evidence>
<sequence length="473" mass="54125">MHLPIGLHNPSNFCYLNALLQAIAANKSLVSAFRRSAYLNPDRLLCRLVCMLEGLKCTRKYLERYQLIPVIQRAQVDLLEELSRRSLFTLSDQQDAHELFGYLSDAAFSQFRGSTEIQCSRGLISASELVQTSYFRGRRVVRASRKGFDSSGHLPNISDPGNSQHHVISSRIVCRECDFHSGPVLQPEACLTVFLEAAHVPEQKKQHLTLENSLRKMYNSSTSIDDFKCPTCKTRAQKCSQELRLSHLPPTLVIHVQRTRWNSMRLASQGMGYGSKRNEFLHFPRWLDMYNYTLAHENSLLQGDGDSIRQSQKNEQKLYMLRSVLVHEGIQINSGHYTTYRIWKSSRAGVNGVVPQLLSQRKTWIHASDSDIKECSLEDAQKAQAYMLFYERVQSRNSLARRQLLGAPSEISNNTFQLSVNESFLSSRMSDSEENPPVQLLDLAQVEYQEEMDEWNFGDERSRADLIRFMGSS</sequence>
<keyword evidence="5" id="KW-0833">Ubl conjugation pathway</keyword>
<evidence type="ECO:0000259" key="8">
    <source>
        <dbReference type="PROSITE" id="PS50235"/>
    </source>
</evidence>
<dbReference type="EC" id="3.4.19.12" evidence="3"/>
<dbReference type="InterPro" id="IPR028889">
    <property type="entry name" value="USP"/>
</dbReference>
<feature type="domain" description="USP" evidence="8">
    <location>
        <begin position="5"/>
        <end position="393"/>
    </location>
</feature>
<evidence type="ECO:0000256" key="4">
    <source>
        <dbReference type="ARBA" id="ARBA00022670"/>
    </source>
</evidence>
<dbReference type="InterPro" id="IPR018200">
    <property type="entry name" value="USP_CS"/>
</dbReference>
<proteinExistence type="inferred from homology"/>
<dbReference type="SUPFAM" id="SSF54001">
    <property type="entry name" value="Cysteine proteinases"/>
    <property type="match status" value="1"/>
</dbReference>
<comment type="caution">
    <text evidence="9">The sequence shown here is derived from an EMBL/GenBank/DDBJ whole genome shotgun (WGS) entry which is preliminary data.</text>
</comment>
<dbReference type="CDD" id="cd02257">
    <property type="entry name" value="Peptidase_C19"/>
    <property type="match status" value="1"/>
</dbReference>
<evidence type="ECO:0000313" key="10">
    <source>
        <dbReference type="Proteomes" id="UP001626550"/>
    </source>
</evidence>
<dbReference type="AlphaFoldDB" id="A0ABD2QP81"/>
<dbReference type="Gene3D" id="3.90.70.10">
    <property type="entry name" value="Cysteine proteinases"/>
    <property type="match status" value="1"/>
</dbReference>
<keyword evidence="6 9" id="KW-0378">Hydrolase</keyword>
<keyword evidence="4" id="KW-0645">Protease</keyword>
<protein>
    <recommendedName>
        <fullName evidence="3">ubiquitinyl hydrolase 1</fullName>
        <ecNumber evidence="3">3.4.19.12</ecNumber>
    </recommendedName>
</protein>
<evidence type="ECO:0000256" key="1">
    <source>
        <dbReference type="ARBA" id="ARBA00000707"/>
    </source>
</evidence>
<dbReference type="Pfam" id="PF00443">
    <property type="entry name" value="UCH"/>
    <property type="match status" value="1"/>
</dbReference>
<keyword evidence="7" id="KW-0788">Thiol protease</keyword>
<dbReference type="PROSITE" id="PS50235">
    <property type="entry name" value="USP_3"/>
    <property type="match status" value="1"/>
</dbReference>
<organism evidence="9 10">
    <name type="scientific">Cichlidogyrus casuarinus</name>
    <dbReference type="NCBI Taxonomy" id="1844966"/>
    <lineage>
        <taxon>Eukaryota</taxon>
        <taxon>Metazoa</taxon>
        <taxon>Spiralia</taxon>
        <taxon>Lophotrochozoa</taxon>
        <taxon>Platyhelminthes</taxon>
        <taxon>Monogenea</taxon>
        <taxon>Monopisthocotylea</taxon>
        <taxon>Dactylogyridea</taxon>
        <taxon>Ancyrocephalidae</taxon>
        <taxon>Cichlidogyrus</taxon>
    </lineage>
</organism>
<keyword evidence="10" id="KW-1185">Reference proteome</keyword>
<accession>A0ABD2QP81</accession>